<dbReference type="PATRIC" id="fig|1710894.3.peg.857"/>
<gene>
    <name evidence="2" type="ORF">AN481_03045</name>
</gene>
<keyword evidence="1" id="KW-0812">Transmembrane</keyword>
<comment type="caution">
    <text evidence="2">The sequence shown here is derived from an EMBL/GenBank/DDBJ whole genome shotgun (WGS) entry which is preliminary data.</text>
</comment>
<accession>A0A1B7W0S2</accession>
<name>A0A1B7W0S2_APHFL</name>
<protein>
    <submittedName>
        <fullName evidence="2">Uncharacterized protein</fullName>
    </submittedName>
</protein>
<proteinExistence type="predicted"/>
<evidence type="ECO:0000313" key="3">
    <source>
        <dbReference type="Proteomes" id="UP000092382"/>
    </source>
</evidence>
<evidence type="ECO:0000313" key="2">
    <source>
        <dbReference type="EMBL" id="OBQ26856.1"/>
    </source>
</evidence>
<feature type="transmembrane region" description="Helical" evidence="1">
    <location>
        <begin position="58"/>
        <end position="75"/>
    </location>
</feature>
<organism evidence="2 3">
    <name type="scientific">Aphanizomenon flos-aquae LD13</name>
    <dbReference type="NCBI Taxonomy" id="1710894"/>
    <lineage>
        <taxon>Bacteria</taxon>
        <taxon>Bacillati</taxon>
        <taxon>Cyanobacteriota</taxon>
        <taxon>Cyanophyceae</taxon>
        <taxon>Nostocales</taxon>
        <taxon>Aphanizomenonaceae</taxon>
        <taxon>Aphanizomenon</taxon>
    </lineage>
</organism>
<feature type="transmembrane region" description="Helical" evidence="1">
    <location>
        <begin position="28"/>
        <end position="52"/>
    </location>
</feature>
<dbReference type="EMBL" id="LJOY01000006">
    <property type="protein sequence ID" value="OBQ26856.1"/>
    <property type="molecule type" value="Genomic_DNA"/>
</dbReference>
<dbReference type="AlphaFoldDB" id="A0A1B7W0S2"/>
<evidence type="ECO:0000256" key="1">
    <source>
        <dbReference type="SAM" id="Phobius"/>
    </source>
</evidence>
<reference evidence="2 3" key="1">
    <citation type="submission" date="2015-09" db="EMBL/GenBank/DDBJ databases">
        <title>Whole genome shotgun sequence assembly of Aphanizomenon flos-aquae UKL13.</title>
        <authorList>
            <person name="Driscoll C."/>
        </authorList>
    </citation>
    <scope>NUCLEOTIDE SEQUENCE [LARGE SCALE GENOMIC DNA]</scope>
    <source>
        <strain evidence="2">MDT13</strain>
    </source>
</reference>
<keyword evidence="1" id="KW-1133">Transmembrane helix</keyword>
<sequence>MSQLEKDLNNEVEKLKESFNAGDIIKGLMILSGISAELAALLTVVIATLGAIGMVSGGLGYLGIPLAAGTINLAIKQAVPAIVKQYSNLNKENRKAVKMALTFLGVNPNIFG</sequence>
<keyword evidence="1" id="KW-0472">Membrane</keyword>
<dbReference type="Proteomes" id="UP000092382">
    <property type="component" value="Unassembled WGS sequence"/>
</dbReference>